<accession>A0A437AKK1</accession>
<evidence type="ECO:0000313" key="2">
    <source>
        <dbReference type="Proteomes" id="UP000282876"/>
    </source>
</evidence>
<sequence length="161" mass="18349">MKIDINDILNTLRNDDNDSLSDLSMLTEEISEEIAPSFFKEAESEVQEKEKGSVIIDQLDLDTLKSHRKIEENNSALVINSSKLKFDSEFVFYIKSVKRFSECVSLVELVDEKGVLEGSCNKALESVLIINSIIKIKDFSVWRINKAHINLVEENIIEIIN</sequence>
<name>A0A437AKK1_9MICR</name>
<dbReference type="AlphaFoldDB" id="A0A437AKK1"/>
<proteinExistence type="predicted"/>
<dbReference type="VEuPathDB" id="MicrosporidiaDB:TUBRATIS_18160"/>
<evidence type="ECO:0000313" key="1">
    <source>
        <dbReference type="EMBL" id="RVD91723.1"/>
    </source>
</evidence>
<dbReference type="OrthoDB" id="2189195at2759"/>
<gene>
    <name evidence="1" type="ORF">TUBRATIS_18160</name>
</gene>
<reference evidence="1 2" key="1">
    <citation type="submission" date="2018-10" db="EMBL/GenBank/DDBJ databases">
        <title>Draft genome sequence of the microsporidian Tubulinosema ratisbonensis.</title>
        <authorList>
            <person name="Polonais V."/>
            <person name="Peyretaillade E."/>
            <person name="Niehus S."/>
            <person name="Wawrzyniak I."/>
            <person name="Franchet A."/>
            <person name="Gaspin C."/>
            <person name="Reichstadt M."/>
            <person name="Belser C."/>
            <person name="Labadie K."/>
            <person name="Delbac F."/>
            <person name="Ferrandon D."/>
        </authorList>
    </citation>
    <scope>NUCLEOTIDE SEQUENCE [LARGE SCALE GENOMIC DNA]</scope>
    <source>
        <strain evidence="1 2">Franzen</strain>
    </source>
</reference>
<comment type="caution">
    <text evidence="1">The sequence shown here is derived from an EMBL/GenBank/DDBJ whole genome shotgun (WGS) entry which is preliminary data.</text>
</comment>
<dbReference type="Proteomes" id="UP000282876">
    <property type="component" value="Unassembled WGS sequence"/>
</dbReference>
<keyword evidence="2" id="KW-1185">Reference proteome</keyword>
<organism evidence="1 2">
    <name type="scientific">Tubulinosema ratisbonensis</name>
    <dbReference type="NCBI Taxonomy" id="291195"/>
    <lineage>
        <taxon>Eukaryota</taxon>
        <taxon>Fungi</taxon>
        <taxon>Fungi incertae sedis</taxon>
        <taxon>Microsporidia</taxon>
        <taxon>Tubulinosematoidea</taxon>
        <taxon>Tubulinosematidae</taxon>
        <taxon>Tubulinosema</taxon>
    </lineage>
</organism>
<protein>
    <submittedName>
        <fullName evidence="1">Uncharacterized protein</fullName>
    </submittedName>
</protein>
<dbReference type="EMBL" id="RCSS01000433">
    <property type="protein sequence ID" value="RVD91723.1"/>
    <property type="molecule type" value="Genomic_DNA"/>
</dbReference>